<organism evidence="3 4">
    <name type="scientific">Tractidigestivibacter scatoligenes</name>
    <name type="common">Olsenella scatoligenes</name>
    <dbReference type="NCBI Taxonomy" id="1299998"/>
    <lineage>
        <taxon>Bacteria</taxon>
        <taxon>Bacillati</taxon>
        <taxon>Actinomycetota</taxon>
        <taxon>Coriobacteriia</taxon>
        <taxon>Coriobacteriales</taxon>
        <taxon>Atopobiaceae</taxon>
        <taxon>Tractidigestivibacter</taxon>
    </lineage>
</organism>
<evidence type="ECO:0000259" key="2">
    <source>
        <dbReference type="SMART" id="SM01043"/>
    </source>
</evidence>
<dbReference type="Pfam" id="PF03704">
    <property type="entry name" value="BTAD"/>
    <property type="match status" value="1"/>
</dbReference>
<dbReference type="InterPro" id="IPR011990">
    <property type="entry name" value="TPR-like_helical_dom_sf"/>
</dbReference>
<evidence type="ECO:0000313" key="4">
    <source>
        <dbReference type="Proteomes" id="UP000054078"/>
    </source>
</evidence>
<feature type="domain" description="Bacterial transcriptional activator" evidence="2">
    <location>
        <begin position="530"/>
        <end position="673"/>
    </location>
</feature>
<evidence type="ECO:0000256" key="1">
    <source>
        <dbReference type="SAM" id="MobiDB-lite"/>
    </source>
</evidence>
<dbReference type="InterPro" id="IPR036388">
    <property type="entry name" value="WH-like_DNA-bd_sf"/>
</dbReference>
<keyword evidence="4" id="KW-1185">Reference proteome</keyword>
<feature type="compositionally biased region" description="Low complexity" evidence="1">
    <location>
        <begin position="672"/>
        <end position="683"/>
    </location>
</feature>
<dbReference type="Gene3D" id="1.25.40.10">
    <property type="entry name" value="Tetratricopeptide repeat domain"/>
    <property type="match status" value="1"/>
</dbReference>
<dbReference type="SMART" id="SM01043">
    <property type="entry name" value="BTAD"/>
    <property type="match status" value="1"/>
</dbReference>
<dbReference type="InterPro" id="IPR005158">
    <property type="entry name" value="BTAD"/>
</dbReference>
<dbReference type="Proteomes" id="UP000054078">
    <property type="component" value="Unassembled WGS sequence"/>
</dbReference>
<reference evidence="3 4" key="1">
    <citation type="submission" date="2015-12" db="EMBL/GenBank/DDBJ databases">
        <title>Draft Genome Sequence of Olsenella scatoligenes SK9K4T; a Producer of 3-Methylindole- (skatole) and 4-Methylphenol- (p-cresol) Isolated from Pig Feces.</title>
        <authorList>
            <person name="Li X."/>
            <person name="Borg B."/>
            <person name="Canibe N."/>
        </authorList>
    </citation>
    <scope>NUCLEOTIDE SEQUENCE [LARGE SCALE GENOMIC DNA]</scope>
    <source>
        <strain evidence="3 4">SK9K4</strain>
    </source>
</reference>
<dbReference type="AlphaFoldDB" id="A0A100YU49"/>
<dbReference type="SUPFAM" id="SSF48452">
    <property type="entry name" value="TPR-like"/>
    <property type="match status" value="1"/>
</dbReference>
<dbReference type="PANTHER" id="PTHR35807">
    <property type="entry name" value="TRANSCRIPTIONAL REGULATOR REDD-RELATED"/>
    <property type="match status" value="1"/>
</dbReference>
<accession>A0A100YU49</accession>
<proteinExistence type="predicted"/>
<comment type="caution">
    <text evidence="3">The sequence shown here is derived from an EMBL/GenBank/DDBJ whole genome shotgun (WGS) entry which is preliminary data.</text>
</comment>
<name>A0A100YU49_TRASO</name>
<dbReference type="InterPro" id="IPR051677">
    <property type="entry name" value="AfsR-DnrI-RedD_regulator"/>
</dbReference>
<feature type="region of interest" description="Disordered" evidence="1">
    <location>
        <begin position="665"/>
        <end position="686"/>
    </location>
</feature>
<dbReference type="Gene3D" id="1.10.10.10">
    <property type="entry name" value="Winged helix-like DNA-binding domain superfamily/Winged helix DNA-binding domain"/>
    <property type="match status" value="1"/>
</dbReference>
<evidence type="ECO:0000313" key="3">
    <source>
        <dbReference type="EMBL" id="KUH57740.1"/>
    </source>
</evidence>
<protein>
    <recommendedName>
        <fullName evidence="2">Bacterial transcriptional activator domain-containing protein</fullName>
    </recommendedName>
</protein>
<dbReference type="EMBL" id="LOJF01000012">
    <property type="protein sequence ID" value="KUH57740.1"/>
    <property type="molecule type" value="Genomic_DNA"/>
</dbReference>
<gene>
    <name evidence="3" type="ORF">AUL39_10565</name>
</gene>
<sequence length="702" mass="75414">MSALFDSALRVLVERGAFDRAAAIARISSSEAAASVILGHAEEFIDVGEVALIRRLVGQAQARSLITTERAASIEVVLSALGDPGFRLPETIPSQERSELPSLAGVTPSDALLLGCRAVLAGESVSSRGDDVAEPIGLAAHLQAVQLLRDGRPGAVQRLVGPRVFSSMEGSLATALLRLDMAIACVLLGDDRMSDCISDSLAREFFMRDGYSALRDEETFLLALDALAHGSCDLSSIDALVSEAERSGNELIRVAALMMGAAVEYVQGDYRSAGLRSAIAAGAAGRAGFAHLEAEANVLCCAAAGSSMGIGAVPPNWEDTCDTGELSAVAKLVRSALGGDEDLQDSQRIRGGAALPSDEIWLLRVLLSGKGDVPERLRNLIPHTWATAIPPIPLLQSTSSITVRPRRQPAGRCDDEGLAEAALGVRLKLGLLGGFSLNVDGKQVPEWHIDRRATKAMLVFIALHPKLSAKRYEIIEQLWPDCDYKAGLDKIYQATSTLRKEISAVAPGFDPFLSSRGDRSVSLDPAVIECDFLEFEEAAREALASEGDDMRVLDAAIRSEKLYTGDLFVPTRDFMGYVVARRQELRELYVDAMVAGAEAALRLGRYRISARLADAATAVDDLREDAVEVLIQALRASGRVFEAEQRYKRFAVRFVDRTHMPPSKRLRKAMSAKGNGAKGGPAARSEGDLISYPPIRAWFPHD</sequence>
<dbReference type="STRING" id="1299998.AUL39_10565"/>